<dbReference type="Proteomes" id="UP001341281">
    <property type="component" value="Chromosome 06"/>
</dbReference>
<name>A0AAQ3X1I2_PASNO</name>
<feature type="compositionally biased region" description="Low complexity" evidence="1">
    <location>
        <begin position="84"/>
        <end position="104"/>
    </location>
</feature>
<reference evidence="2 3" key="1">
    <citation type="submission" date="2024-02" db="EMBL/GenBank/DDBJ databases">
        <title>High-quality chromosome-scale genome assembly of Pensacola bahiagrass (Paspalum notatum Flugge var. saurae).</title>
        <authorList>
            <person name="Vega J.M."/>
            <person name="Podio M."/>
            <person name="Orjuela J."/>
            <person name="Siena L.A."/>
            <person name="Pessino S.C."/>
            <person name="Combes M.C."/>
            <person name="Mariac C."/>
            <person name="Albertini E."/>
            <person name="Pupilli F."/>
            <person name="Ortiz J.P.A."/>
            <person name="Leblanc O."/>
        </authorList>
    </citation>
    <scope>NUCLEOTIDE SEQUENCE [LARGE SCALE GENOMIC DNA]</scope>
    <source>
        <strain evidence="2">R1</strain>
        <tissue evidence="2">Leaf</tissue>
    </source>
</reference>
<feature type="compositionally biased region" description="Pro residues" evidence="1">
    <location>
        <begin position="1"/>
        <end position="24"/>
    </location>
</feature>
<proteinExistence type="predicted"/>
<feature type="region of interest" description="Disordered" evidence="1">
    <location>
        <begin position="1"/>
        <end position="27"/>
    </location>
</feature>
<evidence type="ECO:0000256" key="1">
    <source>
        <dbReference type="SAM" id="MobiDB-lite"/>
    </source>
</evidence>
<accession>A0AAQ3X1I2</accession>
<organism evidence="2 3">
    <name type="scientific">Paspalum notatum var. saurae</name>
    <dbReference type="NCBI Taxonomy" id="547442"/>
    <lineage>
        <taxon>Eukaryota</taxon>
        <taxon>Viridiplantae</taxon>
        <taxon>Streptophyta</taxon>
        <taxon>Embryophyta</taxon>
        <taxon>Tracheophyta</taxon>
        <taxon>Spermatophyta</taxon>
        <taxon>Magnoliopsida</taxon>
        <taxon>Liliopsida</taxon>
        <taxon>Poales</taxon>
        <taxon>Poaceae</taxon>
        <taxon>PACMAD clade</taxon>
        <taxon>Panicoideae</taxon>
        <taxon>Andropogonodae</taxon>
        <taxon>Paspaleae</taxon>
        <taxon>Paspalinae</taxon>
        <taxon>Paspalum</taxon>
    </lineage>
</organism>
<dbReference type="EMBL" id="CP144750">
    <property type="protein sequence ID" value="WVZ81116.1"/>
    <property type="molecule type" value="Genomic_DNA"/>
</dbReference>
<dbReference type="AlphaFoldDB" id="A0AAQ3X1I2"/>
<evidence type="ECO:0000313" key="3">
    <source>
        <dbReference type="Proteomes" id="UP001341281"/>
    </source>
</evidence>
<keyword evidence="3" id="KW-1185">Reference proteome</keyword>
<gene>
    <name evidence="2" type="ORF">U9M48_028532</name>
</gene>
<sequence length="158" mass="15952">AAKASPPTPFPCPSPSPSAAPPPEAAIAASPSMGALSLLFPLASPSRSSKATPSISSCDGALLRAPPAMPDMEPRGCCPPTPSRPSASSPRAGGARGQAPWRRPGAFHDPSCSEAPVATPAVDIRIPLAEALHGTTALFLPVLHAQQQFLSTMGFAPC</sequence>
<feature type="region of interest" description="Disordered" evidence="1">
    <location>
        <begin position="44"/>
        <end position="108"/>
    </location>
</feature>
<evidence type="ECO:0000313" key="2">
    <source>
        <dbReference type="EMBL" id="WVZ81116.1"/>
    </source>
</evidence>
<protein>
    <submittedName>
        <fullName evidence="2">Uncharacterized protein</fullName>
    </submittedName>
</protein>
<feature type="non-terminal residue" evidence="2">
    <location>
        <position position="158"/>
    </location>
</feature>